<comment type="catalytic activity">
    <reaction evidence="8">
        <text>fluoride(in) = fluoride(out)</text>
        <dbReference type="Rhea" id="RHEA:76159"/>
        <dbReference type="ChEBI" id="CHEBI:17051"/>
    </reaction>
    <physiologicalReaction direction="left-to-right" evidence="8">
        <dbReference type="Rhea" id="RHEA:76160"/>
    </physiologicalReaction>
</comment>
<comment type="activity regulation">
    <text evidence="10">Na(+) is not transported, but it plays an essential structural role and its presence is essential for fluoride channel function.</text>
</comment>
<evidence type="ECO:0000256" key="5">
    <source>
        <dbReference type="ARBA" id="ARBA00023136"/>
    </source>
</evidence>
<keyword evidence="10" id="KW-0479">Metal-binding</keyword>
<proteinExistence type="inferred from homology"/>
<comment type="subcellular location">
    <subcellularLocation>
        <location evidence="1 10">Cell membrane</location>
        <topology evidence="1 10">Multi-pass membrane protein</topology>
    </subcellularLocation>
</comment>
<keyword evidence="3 10" id="KW-0812">Transmembrane</keyword>
<keyword evidence="10" id="KW-0915">Sodium</keyword>
<dbReference type="Pfam" id="PF02537">
    <property type="entry name" value="CRCB"/>
    <property type="match status" value="1"/>
</dbReference>
<name>A0A6N7XH03_9FIRM</name>
<feature type="binding site" evidence="10">
    <location>
        <position position="76"/>
    </location>
    <ligand>
        <name>Na(+)</name>
        <dbReference type="ChEBI" id="CHEBI:29101"/>
        <note>structural</note>
    </ligand>
</feature>
<keyword evidence="5 10" id="KW-0472">Membrane</keyword>
<dbReference type="NCBIfam" id="TIGR00494">
    <property type="entry name" value="crcB"/>
    <property type="match status" value="1"/>
</dbReference>
<keyword evidence="12" id="KW-1185">Reference proteome</keyword>
<evidence type="ECO:0000256" key="10">
    <source>
        <dbReference type="HAMAP-Rule" id="MF_00454"/>
    </source>
</evidence>
<evidence type="ECO:0000313" key="12">
    <source>
        <dbReference type="Proteomes" id="UP000440713"/>
    </source>
</evidence>
<feature type="transmembrane region" description="Helical" evidence="10">
    <location>
        <begin position="95"/>
        <end position="114"/>
    </location>
</feature>
<feature type="binding site" evidence="10">
    <location>
        <position position="73"/>
    </location>
    <ligand>
        <name>Na(+)</name>
        <dbReference type="ChEBI" id="CHEBI:29101"/>
        <note>structural</note>
    </ligand>
</feature>
<comment type="similarity">
    <text evidence="7 10">Belongs to the fluoride channel Fluc/FEX (TC 1.A.43) family.</text>
</comment>
<protein>
    <recommendedName>
        <fullName evidence="10">Fluoride-specific ion channel FluC</fullName>
    </recommendedName>
</protein>
<dbReference type="PANTHER" id="PTHR28259:SF1">
    <property type="entry name" value="FLUORIDE EXPORT PROTEIN 1-RELATED"/>
    <property type="match status" value="1"/>
</dbReference>
<gene>
    <name evidence="10 11" type="primary">crcB</name>
    <name evidence="10" type="synonym">fluC</name>
    <name evidence="11" type="ORF">FYJ71_05870</name>
</gene>
<reference evidence="11 12" key="1">
    <citation type="submission" date="2019-08" db="EMBL/GenBank/DDBJ databases">
        <title>In-depth cultivation of the pig gut microbiome towards novel bacterial diversity and tailored functional studies.</title>
        <authorList>
            <person name="Wylensek D."/>
            <person name="Hitch T.C.A."/>
            <person name="Clavel T."/>
        </authorList>
    </citation>
    <scope>NUCLEOTIDE SEQUENCE [LARGE SCALE GENOMIC DNA]</scope>
    <source>
        <strain evidence="11 12">WCA-SAB-591-4A-A</strain>
    </source>
</reference>
<dbReference type="AlphaFoldDB" id="A0A6N7XH03"/>
<dbReference type="RefSeq" id="WP_154537883.1">
    <property type="nucleotide sequence ID" value="NZ_JAXFFP010000009.1"/>
</dbReference>
<dbReference type="HAMAP" id="MF_00454">
    <property type="entry name" value="FluC"/>
    <property type="match status" value="1"/>
</dbReference>
<dbReference type="GO" id="GO:0140114">
    <property type="term" value="P:cellular detoxification of fluoride"/>
    <property type="evidence" value="ECO:0007669"/>
    <property type="project" value="UniProtKB-UniRule"/>
</dbReference>
<feature type="transmembrane region" description="Helical" evidence="10">
    <location>
        <begin position="6"/>
        <end position="25"/>
    </location>
</feature>
<accession>A0A6N7XH03</accession>
<dbReference type="EMBL" id="VUNE01000003">
    <property type="protein sequence ID" value="MST62489.1"/>
    <property type="molecule type" value="Genomic_DNA"/>
</dbReference>
<organism evidence="11 12">
    <name type="scientific">Peptostreptococcus porci</name>
    <dbReference type="NCBI Taxonomy" id="2652282"/>
    <lineage>
        <taxon>Bacteria</taxon>
        <taxon>Bacillati</taxon>
        <taxon>Bacillota</taxon>
        <taxon>Clostridia</taxon>
        <taxon>Peptostreptococcales</taxon>
        <taxon>Peptostreptococcaceae</taxon>
        <taxon>Peptostreptococcus</taxon>
    </lineage>
</organism>
<dbReference type="GO" id="GO:0046872">
    <property type="term" value="F:metal ion binding"/>
    <property type="evidence" value="ECO:0007669"/>
    <property type="project" value="UniProtKB-KW"/>
</dbReference>
<dbReference type="GO" id="GO:0062054">
    <property type="term" value="F:fluoride channel activity"/>
    <property type="evidence" value="ECO:0007669"/>
    <property type="project" value="UniProtKB-UniRule"/>
</dbReference>
<comment type="function">
    <text evidence="9 10">Fluoride-specific ion channel. Important for reducing fluoride concentration in the cell, thus reducing its toxicity.</text>
</comment>
<keyword evidence="4 10" id="KW-1133">Transmembrane helix</keyword>
<feature type="transmembrane region" description="Helical" evidence="10">
    <location>
        <begin position="37"/>
        <end position="57"/>
    </location>
</feature>
<feature type="transmembrane region" description="Helical" evidence="10">
    <location>
        <begin position="63"/>
        <end position="83"/>
    </location>
</feature>
<evidence type="ECO:0000256" key="3">
    <source>
        <dbReference type="ARBA" id="ARBA00022692"/>
    </source>
</evidence>
<keyword evidence="2 10" id="KW-1003">Cell membrane</keyword>
<dbReference type="PANTHER" id="PTHR28259">
    <property type="entry name" value="FLUORIDE EXPORT PROTEIN 1-RELATED"/>
    <property type="match status" value="1"/>
</dbReference>
<comment type="caution">
    <text evidence="11">The sequence shown here is derived from an EMBL/GenBank/DDBJ whole genome shotgun (WGS) entry which is preliminary data.</text>
</comment>
<evidence type="ECO:0000256" key="6">
    <source>
        <dbReference type="ARBA" id="ARBA00023303"/>
    </source>
</evidence>
<dbReference type="GO" id="GO:0005886">
    <property type="term" value="C:plasma membrane"/>
    <property type="evidence" value="ECO:0007669"/>
    <property type="project" value="UniProtKB-SubCell"/>
</dbReference>
<evidence type="ECO:0000256" key="7">
    <source>
        <dbReference type="ARBA" id="ARBA00035120"/>
    </source>
</evidence>
<dbReference type="InterPro" id="IPR003691">
    <property type="entry name" value="FluC"/>
</dbReference>
<evidence type="ECO:0000256" key="9">
    <source>
        <dbReference type="ARBA" id="ARBA00049940"/>
    </source>
</evidence>
<evidence type="ECO:0000256" key="1">
    <source>
        <dbReference type="ARBA" id="ARBA00004651"/>
    </source>
</evidence>
<dbReference type="Proteomes" id="UP000440713">
    <property type="component" value="Unassembled WGS sequence"/>
</dbReference>
<evidence type="ECO:0000256" key="8">
    <source>
        <dbReference type="ARBA" id="ARBA00035585"/>
    </source>
</evidence>
<keyword evidence="10" id="KW-0813">Transport</keyword>
<keyword evidence="10" id="KW-0406">Ion transport</keyword>
<evidence type="ECO:0000256" key="4">
    <source>
        <dbReference type="ARBA" id="ARBA00022989"/>
    </source>
</evidence>
<evidence type="ECO:0000256" key="2">
    <source>
        <dbReference type="ARBA" id="ARBA00022475"/>
    </source>
</evidence>
<keyword evidence="6 10" id="KW-0407">Ion channel</keyword>
<sequence length="122" mass="13054">MIECLLVGLGGFLGSVLRYLIGLMYVNTDSGFPLKTFIINILGAFIIGALSSIAIKYNVNSKAILFLKVGLCGGFTTFSTFALETQELLKNDRVGVAIIYVTLSVVIGVTAVVLGENLFKNL</sequence>
<evidence type="ECO:0000313" key="11">
    <source>
        <dbReference type="EMBL" id="MST62489.1"/>
    </source>
</evidence>